<protein>
    <submittedName>
        <fullName evidence="1">Uncharacterized protein</fullName>
    </submittedName>
</protein>
<gene>
    <name evidence="1" type="ORF">AVEN_212974_1</name>
</gene>
<organism evidence="1 2">
    <name type="scientific">Araneus ventricosus</name>
    <name type="common">Orbweaver spider</name>
    <name type="synonym">Epeira ventricosa</name>
    <dbReference type="NCBI Taxonomy" id="182803"/>
    <lineage>
        <taxon>Eukaryota</taxon>
        <taxon>Metazoa</taxon>
        <taxon>Ecdysozoa</taxon>
        <taxon>Arthropoda</taxon>
        <taxon>Chelicerata</taxon>
        <taxon>Arachnida</taxon>
        <taxon>Araneae</taxon>
        <taxon>Araneomorphae</taxon>
        <taxon>Entelegynae</taxon>
        <taxon>Araneoidea</taxon>
        <taxon>Araneidae</taxon>
        <taxon>Araneus</taxon>
    </lineage>
</organism>
<name>A0A4Y2MEP8_ARAVE</name>
<dbReference type="AlphaFoldDB" id="A0A4Y2MEP8"/>
<keyword evidence="2" id="KW-1185">Reference proteome</keyword>
<accession>A0A4Y2MEP8</accession>
<sequence>MRGNLEGLPRPALASGHLVTAATIAEYRGTSPLTIVGVASKKVYPALASGHLNDSNFSTGTIYPLRHCEGSLKEGLPPPCLQHPGHLNGSRHNSFSTEVRVTPPLIVRVTKEGLPHLASGHLNDSRYNSFIIETIVLVANQLATARPVQKGMYYYLWMDLELHRYYMGSRVPAYTYPAATRLRVLLVLPRGSQYSY</sequence>
<comment type="caution">
    <text evidence="1">The sequence shown here is derived from an EMBL/GenBank/DDBJ whole genome shotgun (WGS) entry which is preliminary data.</text>
</comment>
<reference evidence="1 2" key="1">
    <citation type="journal article" date="2019" name="Sci. Rep.">
        <title>Orb-weaving spider Araneus ventricosus genome elucidates the spidroin gene catalogue.</title>
        <authorList>
            <person name="Kono N."/>
            <person name="Nakamura H."/>
            <person name="Ohtoshi R."/>
            <person name="Moran D.A.P."/>
            <person name="Shinohara A."/>
            <person name="Yoshida Y."/>
            <person name="Fujiwara M."/>
            <person name="Mori M."/>
            <person name="Tomita M."/>
            <person name="Arakawa K."/>
        </authorList>
    </citation>
    <scope>NUCLEOTIDE SEQUENCE [LARGE SCALE GENOMIC DNA]</scope>
</reference>
<evidence type="ECO:0000313" key="2">
    <source>
        <dbReference type="Proteomes" id="UP000499080"/>
    </source>
</evidence>
<proteinExistence type="predicted"/>
<dbReference type="Proteomes" id="UP000499080">
    <property type="component" value="Unassembled WGS sequence"/>
</dbReference>
<evidence type="ECO:0000313" key="1">
    <source>
        <dbReference type="EMBL" id="GBN25601.1"/>
    </source>
</evidence>
<dbReference type="EMBL" id="BGPR01007265">
    <property type="protein sequence ID" value="GBN25601.1"/>
    <property type="molecule type" value="Genomic_DNA"/>
</dbReference>